<evidence type="ECO:0000256" key="1">
    <source>
        <dbReference type="ARBA" id="ARBA00005762"/>
    </source>
</evidence>
<comment type="caution">
    <text evidence="11">The sequence shown here is derived from an EMBL/GenBank/DDBJ whole genome shotgun (WGS) entry which is preliminary data.</text>
</comment>
<dbReference type="Pfam" id="PF26253">
    <property type="entry name" value="RdRP_head"/>
    <property type="match status" value="1"/>
</dbReference>
<evidence type="ECO:0000259" key="9">
    <source>
        <dbReference type="Pfam" id="PF05183"/>
    </source>
</evidence>
<feature type="non-terminal residue" evidence="11">
    <location>
        <position position="190"/>
    </location>
</feature>
<accession>A0A7J9MZA4</accession>
<name>A0A7J9MZA4_GOSSC</name>
<keyword evidence="3 8" id="KW-0808">Transferase</keyword>
<comment type="function">
    <text evidence="8">Probably involved in the RNA silencing pathway and required for the generation of small interfering RNAs (siRNAs).</text>
</comment>
<dbReference type="Proteomes" id="UP000593576">
    <property type="component" value="Unassembled WGS sequence"/>
</dbReference>
<evidence type="ECO:0000256" key="6">
    <source>
        <dbReference type="ARBA" id="ARBA00023158"/>
    </source>
</evidence>
<dbReference type="GO" id="GO:0030422">
    <property type="term" value="P:siRNA processing"/>
    <property type="evidence" value="ECO:0007669"/>
    <property type="project" value="TreeGrafter"/>
</dbReference>
<dbReference type="OrthoDB" id="6513042at2759"/>
<evidence type="ECO:0000313" key="11">
    <source>
        <dbReference type="EMBL" id="MBA0876318.1"/>
    </source>
</evidence>
<dbReference type="PANTHER" id="PTHR23079">
    <property type="entry name" value="RNA-DEPENDENT RNA POLYMERASE"/>
    <property type="match status" value="1"/>
</dbReference>
<feature type="domain" description="RDRP core" evidence="9">
    <location>
        <begin position="5"/>
        <end position="61"/>
    </location>
</feature>
<dbReference type="InterPro" id="IPR058752">
    <property type="entry name" value="RDRP_C_head"/>
</dbReference>
<dbReference type="PANTHER" id="PTHR23079:SF1">
    <property type="entry name" value="RNA-DEPENDENT RNA POLYMERASE 1"/>
    <property type="match status" value="1"/>
</dbReference>
<dbReference type="InterPro" id="IPR057596">
    <property type="entry name" value="RDRP_core"/>
</dbReference>
<comment type="catalytic activity">
    <reaction evidence="7 8">
        <text>RNA(n) + a ribonucleoside 5'-triphosphate = RNA(n+1) + diphosphate</text>
        <dbReference type="Rhea" id="RHEA:21248"/>
        <dbReference type="Rhea" id="RHEA-COMP:14527"/>
        <dbReference type="Rhea" id="RHEA-COMP:17342"/>
        <dbReference type="ChEBI" id="CHEBI:33019"/>
        <dbReference type="ChEBI" id="CHEBI:61557"/>
        <dbReference type="ChEBI" id="CHEBI:140395"/>
        <dbReference type="EC" id="2.7.7.48"/>
    </reaction>
</comment>
<dbReference type="Pfam" id="PF05183">
    <property type="entry name" value="RdRP"/>
    <property type="match status" value="1"/>
</dbReference>
<reference evidence="11 12" key="1">
    <citation type="journal article" date="2019" name="Genome Biol. Evol.">
        <title>Insights into the evolution of the New World diploid cottons (Gossypium, subgenus Houzingenia) based on genome sequencing.</title>
        <authorList>
            <person name="Grover C.E."/>
            <person name="Arick M.A. 2nd"/>
            <person name="Thrash A."/>
            <person name="Conover J.L."/>
            <person name="Sanders W.S."/>
            <person name="Peterson D.G."/>
            <person name="Frelichowski J.E."/>
            <person name="Scheffler J.A."/>
            <person name="Scheffler B.E."/>
            <person name="Wendel J.F."/>
        </authorList>
    </citation>
    <scope>NUCLEOTIDE SEQUENCE [LARGE SCALE GENOMIC DNA]</scope>
    <source>
        <strain evidence="11">1</strain>
        <tissue evidence="11">Leaf</tissue>
    </source>
</reference>
<keyword evidence="5 8" id="KW-0694">RNA-binding</keyword>
<evidence type="ECO:0000256" key="4">
    <source>
        <dbReference type="ARBA" id="ARBA00022695"/>
    </source>
</evidence>
<feature type="domain" description="RDRP C-terminal head" evidence="10">
    <location>
        <begin position="132"/>
        <end position="189"/>
    </location>
</feature>
<organism evidence="11 12">
    <name type="scientific">Gossypium schwendimanii</name>
    <name type="common">Cotton</name>
    <dbReference type="NCBI Taxonomy" id="34291"/>
    <lineage>
        <taxon>Eukaryota</taxon>
        <taxon>Viridiplantae</taxon>
        <taxon>Streptophyta</taxon>
        <taxon>Embryophyta</taxon>
        <taxon>Tracheophyta</taxon>
        <taxon>Spermatophyta</taxon>
        <taxon>Magnoliopsida</taxon>
        <taxon>eudicotyledons</taxon>
        <taxon>Gunneridae</taxon>
        <taxon>Pentapetalae</taxon>
        <taxon>rosids</taxon>
        <taxon>malvids</taxon>
        <taxon>Malvales</taxon>
        <taxon>Malvaceae</taxon>
        <taxon>Malvoideae</taxon>
        <taxon>Gossypium</taxon>
    </lineage>
</organism>
<dbReference type="EMBL" id="JABFAF010264541">
    <property type="protein sequence ID" value="MBA0876318.1"/>
    <property type="molecule type" value="Genomic_DNA"/>
</dbReference>
<evidence type="ECO:0000256" key="7">
    <source>
        <dbReference type="ARBA" id="ARBA00048744"/>
    </source>
</evidence>
<sequence length="190" mass="22235">KQIFRPHPNECSGSDLDGDTYFVCWDPELIPYKQIDAMDYSPAPTTKLDHEVTIENLTKLFSIAVDFPKTSVPAEIPQDLRVKEFSDFMEKPDKPSYQSHNVIGKLFREVKNLAPNECSIKFLTREKMQRFYDPDMEVEGFEDYIDDAFFYKSKYDYKLGNLMDYYRVKTEVEIPSGGIMKMSRSFTKKL</sequence>
<dbReference type="EC" id="2.7.7.48" evidence="8"/>
<dbReference type="GO" id="GO:0031380">
    <property type="term" value="C:nuclear RNA-directed RNA polymerase complex"/>
    <property type="evidence" value="ECO:0007669"/>
    <property type="project" value="TreeGrafter"/>
</dbReference>
<evidence type="ECO:0000313" key="12">
    <source>
        <dbReference type="Proteomes" id="UP000593576"/>
    </source>
</evidence>
<evidence type="ECO:0000259" key="10">
    <source>
        <dbReference type="Pfam" id="PF26253"/>
    </source>
</evidence>
<evidence type="ECO:0000256" key="3">
    <source>
        <dbReference type="ARBA" id="ARBA00022679"/>
    </source>
</evidence>
<dbReference type="GO" id="GO:0003968">
    <property type="term" value="F:RNA-directed RNA polymerase activity"/>
    <property type="evidence" value="ECO:0007669"/>
    <property type="project" value="UniProtKB-KW"/>
</dbReference>
<dbReference type="GO" id="GO:0003723">
    <property type="term" value="F:RNA binding"/>
    <property type="evidence" value="ECO:0007669"/>
    <property type="project" value="UniProtKB-KW"/>
</dbReference>
<proteinExistence type="inferred from homology"/>
<feature type="non-terminal residue" evidence="11">
    <location>
        <position position="1"/>
    </location>
</feature>
<keyword evidence="2 8" id="KW-0696">RNA-directed RNA polymerase</keyword>
<protein>
    <recommendedName>
        <fullName evidence="8">RNA-dependent RNA polymerase</fullName>
        <ecNumber evidence="8">2.7.7.48</ecNumber>
    </recommendedName>
</protein>
<keyword evidence="12" id="KW-1185">Reference proteome</keyword>
<dbReference type="InterPro" id="IPR007855">
    <property type="entry name" value="RDRP"/>
</dbReference>
<dbReference type="AlphaFoldDB" id="A0A7J9MZA4"/>
<keyword evidence="4 8" id="KW-0548">Nucleotidyltransferase</keyword>
<evidence type="ECO:0000256" key="8">
    <source>
        <dbReference type="RuleBase" id="RU363098"/>
    </source>
</evidence>
<keyword evidence="6 8" id="KW-0943">RNA-mediated gene silencing</keyword>
<gene>
    <name evidence="11" type="ORF">Goshw_009280</name>
</gene>
<evidence type="ECO:0000256" key="2">
    <source>
        <dbReference type="ARBA" id="ARBA00022484"/>
    </source>
</evidence>
<evidence type="ECO:0000256" key="5">
    <source>
        <dbReference type="ARBA" id="ARBA00022884"/>
    </source>
</evidence>
<comment type="similarity">
    <text evidence="1 8">Belongs to the RdRP family.</text>
</comment>